<feature type="compositionally biased region" description="Low complexity" evidence="6">
    <location>
        <begin position="147"/>
        <end position="159"/>
    </location>
</feature>
<dbReference type="InterPro" id="IPR037278">
    <property type="entry name" value="ARFGAP/RecO"/>
</dbReference>
<evidence type="ECO:0000313" key="8">
    <source>
        <dbReference type="EMBL" id="GAA5798958.1"/>
    </source>
</evidence>
<dbReference type="Pfam" id="PF01412">
    <property type="entry name" value="ArfGap"/>
    <property type="match status" value="1"/>
</dbReference>
<dbReference type="PRINTS" id="PR00405">
    <property type="entry name" value="REVINTRACTNG"/>
</dbReference>
<name>A0ABP9XW15_9FUNG</name>
<feature type="region of interest" description="Disordered" evidence="6">
    <location>
        <begin position="141"/>
        <end position="173"/>
    </location>
</feature>
<evidence type="ECO:0000256" key="6">
    <source>
        <dbReference type="SAM" id="MobiDB-lite"/>
    </source>
</evidence>
<evidence type="ECO:0000256" key="5">
    <source>
        <dbReference type="PROSITE-ProRule" id="PRU00288"/>
    </source>
</evidence>
<organism evidence="8 9">
    <name type="scientific">Helicostylum pulchrum</name>
    <dbReference type="NCBI Taxonomy" id="562976"/>
    <lineage>
        <taxon>Eukaryota</taxon>
        <taxon>Fungi</taxon>
        <taxon>Fungi incertae sedis</taxon>
        <taxon>Mucoromycota</taxon>
        <taxon>Mucoromycotina</taxon>
        <taxon>Mucoromycetes</taxon>
        <taxon>Mucorales</taxon>
        <taxon>Mucorineae</taxon>
        <taxon>Mucoraceae</taxon>
        <taxon>Helicostylum</taxon>
    </lineage>
</organism>
<feature type="region of interest" description="Disordered" evidence="6">
    <location>
        <begin position="311"/>
        <end position="396"/>
    </location>
</feature>
<reference evidence="8 9" key="1">
    <citation type="submission" date="2024-04" db="EMBL/GenBank/DDBJ databases">
        <title>genome sequences of Mucor flavus KT1a and Helicostylum pulchrum KT1b strains isolation_sourced from the surface of a dry-aged beef.</title>
        <authorList>
            <person name="Toyotome T."/>
            <person name="Hosono M."/>
            <person name="Torimaru M."/>
            <person name="Fukuda K."/>
            <person name="Mikami N."/>
        </authorList>
    </citation>
    <scope>NUCLEOTIDE SEQUENCE [LARGE SCALE GENOMIC DNA]</scope>
    <source>
        <strain evidence="8 9">KT1b</strain>
    </source>
</reference>
<evidence type="ECO:0000256" key="2">
    <source>
        <dbReference type="ARBA" id="ARBA00022723"/>
    </source>
</evidence>
<dbReference type="InterPro" id="IPR001164">
    <property type="entry name" value="ArfGAP_dom"/>
</dbReference>
<dbReference type="PANTHER" id="PTHR46395">
    <property type="entry name" value="ADP-RIBOSYLATION FACTOR GTPASE-ACTIVATING PROTEIN 1"/>
    <property type="match status" value="1"/>
</dbReference>
<dbReference type="CDD" id="cd08830">
    <property type="entry name" value="ArfGap_ArfGap1"/>
    <property type="match status" value="1"/>
</dbReference>
<dbReference type="PANTHER" id="PTHR46395:SF1">
    <property type="entry name" value="ADP-RIBOSYLATION FACTOR GTPASE-ACTIVATING PROTEIN 1"/>
    <property type="match status" value="1"/>
</dbReference>
<sequence length="396" mass="43386">MAEYKQKLYEIQRRPENRTCFDCPAPNPQWASVSHGIFICLDCSGVHRSFGVHISFVRSISMDKWFDDQLKKMDIGGNKNAKDFFESQPDYSPNMAPLQKYSSRFAALYREKLAAEAEGKTWTASASTAAAVIASPKRATAATRTLGSQRSNNSSGRSSPALGYGDNNASAGGLVSDKERNESYFATLGQANGTRDAALPPNQGGKFTGFGNPAFESQSNSRNTTPGIDDIINDPMQALTKGWSLLSMGMEELGKVAVEGVKVATQGAGQLGRYTNDNYIKPAQTQWNDPNFRNNVTGYVQTFSDKTRNMVNDSFNQNSRSSSSGSLRSNYSSSNHTNNDVNDDFFNSTISSLQQQSPRSQSPSSQAPARSRTPLREASTVKKVQTKDSDDEWEGW</sequence>
<dbReference type="EMBL" id="BAABUJ010000011">
    <property type="protein sequence ID" value="GAA5798958.1"/>
    <property type="molecule type" value="Genomic_DNA"/>
</dbReference>
<keyword evidence="4" id="KW-0862">Zinc</keyword>
<dbReference type="InterPro" id="IPR038508">
    <property type="entry name" value="ArfGAP_dom_sf"/>
</dbReference>
<dbReference type="Gene3D" id="1.10.220.150">
    <property type="entry name" value="Arf GTPase activating protein"/>
    <property type="match status" value="1"/>
</dbReference>
<dbReference type="PROSITE" id="PS50115">
    <property type="entry name" value="ARFGAP"/>
    <property type="match status" value="1"/>
</dbReference>
<evidence type="ECO:0000256" key="4">
    <source>
        <dbReference type="ARBA" id="ARBA00022833"/>
    </source>
</evidence>
<feature type="compositionally biased region" description="Polar residues" evidence="6">
    <location>
        <begin position="336"/>
        <end position="350"/>
    </location>
</feature>
<evidence type="ECO:0000256" key="1">
    <source>
        <dbReference type="ARBA" id="ARBA00022468"/>
    </source>
</evidence>
<feature type="domain" description="Arf-GAP" evidence="7">
    <location>
        <begin position="5"/>
        <end position="122"/>
    </location>
</feature>
<protein>
    <recommendedName>
        <fullName evidence="7">Arf-GAP domain-containing protein</fullName>
    </recommendedName>
</protein>
<proteinExistence type="predicted"/>
<feature type="compositionally biased region" description="Low complexity" evidence="6">
    <location>
        <begin position="312"/>
        <end position="335"/>
    </location>
</feature>
<comment type="caution">
    <text evidence="8">The sequence shown here is derived from an EMBL/GenBank/DDBJ whole genome shotgun (WGS) entry which is preliminary data.</text>
</comment>
<keyword evidence="9" id="KW-1185">Reference proteome</keyword>
<evidence type="ECO:0000256" key="3">
    <source>
        <dbReference type="ARBA" id="ARBA00022771"/>
    </source>
</evidence>
<feature type="compositionally biased region" description="Low complexity" evidence="6">
    <location>
        <begin position="351"/>
        <end position="372"/>
    </location>
</feature>
<keyword evidence="2" id="KW-0479">Metal-binding</keyword>
<evidence type="ECO:0000313" key="9">
    <source>
        <dbReference type="Proteomes" id="UP001476247"/>
    </source>
</evidence>
<keyword evidence="1" id="KW-0343">GTPase activation</keyword>
<accession>A0ABP9XW15</accession>
<gene>
    <name evidence="8" type="ORF">HPULCUR_004367</name>
</gene>
<dbReference type="SMART" id="SM00105">
    <property type="entry name" value="ArfGap"/>
    <property type="match status" value="1"/>
</dbReference>
<dbReference type="Proteomes" id="UP001476247">
    <property type="component" value="Unassembled WGS sequence"/>
</dbReference>
<evidence type="ECO:0000259" key="7">
    <source>
        <dbReference type="PROSITE" id="PS50115"/>
    </source>
</evidence>
<keyword evidence="3 5" id="KW-0863">Zinc-finger</keyword>
<dbReference type="SUPFAM" id="SSF57863">
    <property type="entry name" value="ArfGap/RecO-like zinc finger"/>
    <property type="match status" value="1"/>
</dbReference>